<reference evidence="15" key="1">
    <citation type="submission" date="2023-12" db="EMBL/GenBank/DDBJ databases">
        <title>Genome assembly of Anisodus tanguticus.</title>
        <authorList>
            <person name="Wang Y.-J."/>
        </authorList>
    </citation>
    <scope>NUCLEOTIDE SEQUENCE</scope>
    <source>
        <strain evidence="15">KB-2021</strain>
        <tissue evidence="15">Leaf</tissue>
    </source>
</reference>
<dbReference type="InterPro" id="IPR051103">
    <property type="entry name" value="Plant_metabolite_P450s"/>
</dbReference>
<dbReference type="GO" id="GO:0016020">
    <property type="term" value="C:membrane"/>
    <property type="evidence" value="ECO:0007669"/>
    <property type="project" value="UniProtKB-SubCell"/>
</dbReference>
<dbReference type="InterPro" id="IPR017972">
    <property type="entry name" value="Cyt_P450_CS"/>
</dbReference>
<comment type="subcellular location">
    <subcellularLocation>
        <location evidence="2">Membrane</location>
        <topology evidence="2">Single-pass membrane protein</topology>
    </subcellularLocation>
</comment>
<dbReference type="GO" id="GO:0005506">
    <property type="term" value="F:iron ion binding"/>
    <property type="evidence" value="ECO:0007669"/>
    <property type="project" value="InterPro"/>
</dbReference>
<keyword evidence="4 12" id="KW-0349">Heme</keyword>
<dbReference type="PANTHER" id="PTHR24298:SF800">
    <property type="entry name" value="CYTOCHROME P450 89A2-RELATED"/>
    <property type="match status" value="1"/>
</dbReference>
<evidence type="ECO:0000256" key="6">
    <source>
        <dbReference type="ARBA" id="ARBA00022723"/>
    </source>
</evidence>
<dbReference type="EMBL" id="JAVYJV010000016">
    <property type="protein sequence ID" value="KAK4351080.1"/>
    <property type="molecule type" value="Genomic_DNA"/>
</dbReference>
<evidence type="ECO:0008006" key="17">
    <source>
        <dbReference type="Google" id="ProtNLM"/>
    </source>
</evidence>
<evidence type="ECO:0000256" key="12">
    <source>
        <dbReference type="PIRSR" id="PIRSR602401-1"/>
    </source>
</evidence>
<dbReference type="Pfam" id="PF00067">
    <property type="entry name" value="p450"/>
    <property type="match status" value="1"/>
</dbReference>
<comment type="similarity">
    <text evidence="3 13">Belongs to the cytochrome P450 family.</text>
</comment>
<dbReference type="PRINTS" id="PR00463">
    <property type="entry name" value="EP450I"/>
</dbReference>
<evidence type="ECO:0000256" key="3">
    <source>
        <dbReference type="ARBA" id="ARBA00010617"/>
    </source>
</evidence>
<evidence type="ECO:0000256" key="8">
    <source>
        <dbReference type="ARBA" id="ARBA00023002"/>
    </source>
</evidence>
<dbReference type="GO" id="GO:0020037">
    <property type="term" value="F:heme binding"/>
    <property type="evidence" value="ECO:0007669"/>
    <property type="project" value="InterPro"/>
</dbReference>
<evidence type="ECO:0000256" key="13">
    <source>
        <dbReference type="RuleBase" id="RU000461"/>
    </source>
</evidence>
<dbReference type="PROSITE" id="PS00086">
    <property type="entry name" value="CYTOCHROME_P450"/>
    <property type="match status" value="1"/>
</dbReference>
<evidence type="ECO:0000256" key="5">
    <source>
        <dbReference type="ARBA" id="ARBA00022692"/>
    </source>
</evidence>
<dbReference type="PANTHER" id="PTHR24298">
    <property type="entry name" value="FLAVONOID 3'-MONOOXYGENASE-RELATED"/>
    <property type="match status" value="1"/>
</dbReference>
<dbReference type="Proteomes" id="UP001291623">
    <property type="component" value="Unassembled WGS sequence"/>
</dbReference>
<protein>
    <recommendedName>
        <fullName evidence="17">Cytochrome P450</fullName>
    </recommendedName>
</protein>
<evidence type="ECO:0000256" key="1">
    <source>
        <dbReference type="ARBA" id="ARBA00001971"/>
    </source>
</evidence>
<feature type="transmembrane region" description="Helical" evidence="14">
    <location>
        <begin position="6"/>
        <end position="24"/>
    </location>
</feature>
<dbReference type="Gene3D" id="1.10.630.10">
    <property type="entry name" value="Cytochrome P450"/>
    <property type="match status" value="1"/>
</dbReference>
<evidence type="ECO:0000256" key="2">
    <source>
        <dbReference type="ARBA" id="ARBA00004167"/>
    </source>
</evidence>
<comment type="caution">
    <text evidence="15">The sequence shown here is derived from an EMBL/GenBank/DDBJ whole genome shotgun (WGS) entry which is preliminary data.</text>
</comment>
<keyword evidence="8 13" id="KW-0560">Oxidoreductase</keyword>
<feature type="binding site" description="axial binding residue" evidence="12">
    <location>
        <position position="457"/>
    </location>
    <ligand>
        <name>heme</name>
        <dbReference type="ChEBI" id="CHEBI:30413"/>
    </ligand>
    <ligandPart>
        <name>Fe</name>
        <dbReference type="ChEBI" id="CHEBI:18248"/>
    </ligandPart>
</feature>
<name>A0AAE1RF85_9SOLA</name>
<sequence length="515" mass="58867">MEGWFIIVVTLCISFFLKYLFNLISTNSNSKKKLPPGPYSFPVIGSLLWTTRSLADLEPLLRNLKLKYGPLITLSIGSRKAIFVASHSLAYQALVQQGAIFSNRPKPVPTSAIVNSNQRNISSAPYGPTWRLLRRNLTSEILHPSRVKSYSKARCWVLGIFLQQLRNAQDDSVKLIDHFQYAMFCLLVLMCFGDKLEEPQIKQIENIQRRLLLSFSRFNILNIFPRVGRIIFRSRWKELIQLRQEQENIFIPLIEARSKAKEQKPEHDELVVAYVDTLLNLELPEENRKLNHGEMVSLCSEFLSAGTDTTSTALQWIMANLVKNPSIQEKLYQEIVSVVGGNEQSNLTDVVVKEEDLQKMPYLKAVILEGLRRHPPGHFVLPHTVTEEVELDGYVVPKNATINFMVADMGLDPKVWEDPLEFRPERFLVEGSDKEGFDITASREIKMMPFGAGRRICPGLALAMLHLEYFVANLVWHFQWKAVEGDDVDLSEKLEFTVVMKNPLQARICPRVKSV</sequence>
<dbReference type="InterPro" id="IPR001128">
    <property type="entry name" value="Cyt_P450"/>
</dbReference>
<evidence type="ECO:0000256" key="7">
    <source>
        <dbReference type="ARBA" id="ARBA00022989"/>
    </source>
</evidence>
<evidence type="ECO:0000256" key="4">
    <source>
        <dbReference type="ARBA" id="ARBA00022617"/>
    </source>
</evidence>
<keyword evidence="5 14" id="KW-0812">Transmembrane</keyword>
<keyword evidence="16" id="KW-1185">Reference proteome</keyword>
<evidence type="ECO:0000256" key="14">
    <source>
        <dbReference type="SAM" id="Phobius"/>
    </source>
</evidence>
<dbReference type="InterPro" id="IPR002401">
    <property type="entry name" value="Cyt_P450_E_grp-I"/>
</dbReference>
<keyword evidence="10 13" id="KW-0503">Monooxygenase</keyword>
<accession>A0AAE1RF85</accession>
<dbReference type="SUPFAM" id="SSF48264">
    <property type="entry name" value="Cytochrome P450"/>
    <property type="match status" value="1"/>
</dbReference>
<organism evidence="15 16">
    <name type="scientific">Anisodus tanguticus</name>
    <dbReference type="NCBI Taxonomy" id="243964"/>
    <lineage>
        <taxon>Eukaryota</taxon>
        <taxon>Viridiplantae</taxon>
        <taxon>Streptophyta</taxon>
        <taxon>Embryophyta</taxon>
        <taxon>Tracheophyta</taxon>
        <taxon>Spermatophyta</taxon>
        <taxon>Magnoliopsida</taxon>
        <taxon>eudicotyledons</taxon>
        <taxon>Gunneridae</taxon>
        <taxon>Pentapetalae</taxon>
        <taxon>asterids</taxon>
        <taxon>lamiids</taxon>
        <taxon>Solanales</taxon>
        <taxon>Solanaceae</taxon>
        <taxon>Solanoideae</taxon>
        <taxon>Hyoscyameae</taxon>
        <taxon>Anisodus</taxon>
    </lineage>
</organism>
<comment type="cofactor">
    <cofactor evidence="1 12">
        <name>heme</name>
        <dbReference type="ChEBI" id="CHEBI:30413"/>
    </cofactor>
</comment>
<keyword evidence="9 12" id="KW-0408">Iron</keyword>
<evidence type="ECO:0000256" key="10">
    <source>
        <dbReference type="ARBA" id="ARBA00023033"/>
    </source>
</evidence>
<evidence type="ECO:0000313" key="16">
    <source>
        <dbReference type="Proteomes" id="UP001291623"/>
    </source>
</evidence>
<dbReference type="AlphaFoldDB" id="A0AAE1RF85"/>
<evidence type="ECO:0000313" key="15">
    <source>
        <dbReference type="EMBL" id="KAK4351080.1"/>
    </source>
</evidence>
<keyword evidence="6 12" id="KW-0479">Metal-binding</keyword>
<dbReference type="GO" id="GO:0016709">
    <property type="term" value="F:oxidoreductase activity, acting on paired donors, with incorporation or reduction of molecular oxygen, NAD(P)H as one donor, and incorporation of one atom of oxygen"/>
    <property type="evidence" value="ECO:0007669"/>
    <property type="project" value="TreeGrafter"/>
</dbReference>
<evidence type="ECO:0000256" key="11">
    <source>
        <dbReference type="ARBA" id="ARBA00023136"/>
    </source>
</evidence>
<gene>
    <name evidence="15" type="ORF">RND71_030393</name>
</gene>
<dbReference type="InterPro" id="IPR036396">
    <property type="entry name" value="Cyt_P450_sf"/>
</dbReference>
<dbReference type="PRINTS" id="PR00385">
    <property type="entry name" value="P450"/>
</dbReference>
<keyword evidence="11 14" id="KW-0472">Membrane</keyword>
<proteinExistence type="inferred from homology"/>
<keyword evidence="7 14" id="KW-1133">Transmembrane helix</keyword>
<evidence type="ECO:0000256" key="9">
    <source>
        <dbReference type="ARBA" id="ARBA00023004"/>
    </source>
</evidence>
<dbReference type="FunFam" id="1.10.630.10:FF:000012">
    <property type="entry name" value="Cytochrome P450 family protein"/>
    <property type="match status" value="1"/>
</dbReference>
<dbReference type="CDD" id="cd11075">
    <property type="entry name" value="CYP77_89"/>
    <property type="match status" value="1"/>
</dbReference>